<evidence type="ECO:0000259" key="3">
    <source>
        <dbReference type="Pfam" id="PF01764"/>
    </source>
</evidence>
<dbReference type="VEuPathDB" id="AmoebaDB:EHI5A_228260"/>
<dbReference type="Pfam" id="PF01764">
    <property type="entry name" value="Lipase_3"/>
    <property type="match status" value="1"/>
</dbReference>
<evidence type="ECO:0000313" key="5">
    <source>
        <dbReference type="Proteomes" id="UP000078387"/>
    </source>
</evidence>
<feature type="transmembrane region" description="Helical" evidence="2">
    <location>
        <begin position="389"/>
        <end position="408"/>
    </location>
</feature>
<feature type="domain" description="Fungal lipase-type" evidence="3">
    <location>
        <begin position="632"/>
        <end position="732"/>
    </location>
</feature>
<feature type="compositionally biased region" description="Polar residues" evidence="1">
    <location>
        <begin position="1"/>
        <end position="62"/>
    </location>
</feature>
<dbReference type="PANTHER" id="PTHR45856:SF11">
    <property type="entry name" value="FUNGAL LIPASE-LIKE DOMAIN-CONTAINING PROTEIN"/>
    <property type="match status" value="1"/>
</dbReference>
<dbReference type="AlphaFoldDB" id="A0A5K1U0B8"/>
<feature type="compositionally biased region" description="Polar residues" evidence="1">
    <location>
        <begin position="70"/>
        <end position="85"/>
    </location>
</feature>
<reference evidence="4 5" key="1">
    <citation type="submission" date="2016-05" db="EMBL/GenBank/DDBJ databases">
        <title>First whole genome sequencing of Entamoeba histolytica HM1:IMSS-clone-6.</title>
        <authorList>
            <person name="Mukherjee Avik.K."/>
            <person name="Izumyama S."/>
            <person name="Nakada-Tsukui K."/>
            <person name="Nozaki T."/>
        </authorList>
    </citation>
    <scope>NUCLEOTIDE SEQUENCE [LARGE SCALE GENOMIC DNA]</scope>
    <source>
        <strain evidence="4 5">HM1:IMSS clone 6</strain>
    </source>
</reference>
<dbReference type="PANTHER" id="PTHR45856">
    <property type="entry name" value="ALPHA/BETA-HYDROLASES SUPERFAMILY PROTEIN"/>
    <property type="match status" value="1"/>
</dbReference>
<dbReference type="EMBL" id="BDEQ01000001">
    <property type="protein sequence ID" value="GAT99173.1"/>
    <property type="molecule type" value="Genomic_DNA"/>
</dbReference>
<dbReference type="Gene3D" id="3.40.50.1820">
    <property type="entry name" value="alpha/beta hydrolase"/>
    <property type="match status" value="1"/>
</dbReference>
<feature type="transmembrane region" description="Helical" evidence="2">
    <location>
        <begin position="130"/>
        <end position="153"/>
    </location>
</feature>
<keyword evidence="2" id="KW-1133">Transmembrane helix</keyword>
<dbReference type="InterPro" id="IPR029058">
    <property type="entry name" value="AB_hydrolase_fold"/>
</dbReference>
<dbReference type="VEuPathDB" id="AmoebaDB:EHI8A_125280"/>
<gene>
    <name evidence="4" type="ORF">CL6EHI_032470</name>
</gene>
<keyword evidence="2" id="KW-0472">Membrane</keyword>
<dbReference type="VEuPathDB" id="AmoebaDB:EHI7A_115770"/>
<keyword evidence="2" id="KW-0812">Transmembrane</keyword>
<feature type="compositionally biased region" description="Acidic residues" evidence="1">
    <location>
        <begin position="434"/>
        <end position="443"/>
    </location>
</feature>
<dbReference type="VEuPathDB" id="AmoebaDB:EHI_032470"/>
<dbReference type="OMA" id="CNETEMS"/>
<evidence type="ECO:0000313" key="4">
    <source>
        <dbReference type="EMBL" id="GAT99173.1"/>
    </source>
</evidence>
<sequence length="837" mass="95044">MGGSEQQVIETINSQQQEKQPTNDNTESQQQETQPANERTESQQLEPQVNNDNTESQQQEIQLTKEKTDSQQQETHLNIEMTESQETSKRKKKDCRYYIGKECGKIFLNIFSGLISLKSAISLACQFQLLFFINVILIGIFILFIISTGHLILDSTTSSGYKFCYLYVIVYGSLLFLKLIYYFILFSIKYLSRSYMYFFGDEKSNDNGKKTFDDKCKKICCCKNCKRILECIVHHIGITVLFFDVIAGLIAGLCITKKHGEPSVLTYMGYCYLLIGLICIGVIFFIISIIDYVCKLYYNTNGCSSKSEDEKIDICIKAIAYLLPNSFINRFIDCCFSCCCRKKCEHTLRLGVRLGSQFSEVVFKVIFFIVFFILFYIANRHSCNNNGNIGYYVLIFIISLISGAIPSIRALSKKPKDDEDEYYDGTITYSDTESIEIENDEERENPKKESNEETEDNWHKVLKDSCGFNIKFSFALLILMVSLIVAIIIGLGILKGKTNHSDSSPSTPKKSMFEEENEYISFRARMKEIYEGISYDDEMNEEMYYRTENKVYEHSHLCESDSYGITPFDYACLSNLAYADNVNDAKYANIKKYLDGIGWKEIEIHEKKKDDNKDGPVLHYLIAKKTNTDITVFGFRGSYEFSDWVYDFKLFTESALPPLSVSIFPVFTNQALLKISYILSLFGSKAFPISGYDLLDIAKTVVQSEMSKASNKQYIVTGHSLGGGIANIVGSELGIVSFGISPPGTYLGAKARGLKKKDIRLFARAVIPDRDPVASLGVDGGLQMPIPCYEHAFGCHSIENSVCMIGALCHYNENENIKKICSKNWDDWKVGFDDKVN</sequence>
<dbReference type="Proteomes" id="UP000078387">
    <property type="component" value="Unassembled WGS sequence"/>
</dbReference>
<name>A0A5K1U0B8_ENTHI</name>
<evidence type="ECO:0000256" key="2">
    <source>
        <dbReference type="SAM" id="Phobius"/>
    </source>
</evidence>
<evidence type="ECO:0000256" key="1">
    <source>
        <dbReference type="SAM" id="MobiDB-lite"/>
    </source>
</evidence>
<protein>
    <recommendedName>
        <fullName evidence="3">Fungal lipase-type domain-containing protein</fullName>
    </recommendedName>
</protein>
<dbReference type="GO" id="GO:0006629">
    <property type="term" value="P:lipid metabolic process"/>
    <property type="evidence" value="ECO:0007669"/>
    <property type="project" value="InterPro"/>
</dbReference>
<dbReference type="SUPFAM" id="SSF53474">
    <property type="entry name" value="alpha/beta-Hydrolases"/>
    <property type="match status" value="1"/>
</dbReference>
<comment type="caution">
    <text evidence="4">The sequence shown here is derived from an EMBL/GenBank/DDBJ whole genome shotgun (WGS) entry which is preliminary data.</text>
</comment>
<feature type="transmembrane region" description="Helical" evidence="2">
    <location>
        <begin position="361"/>
        <end position="377"/>
    </location>
</feature>
<feature type="transmembrane region" description="Helical" evidence="2">
    <location>
        <begin position="472"/>
        <end position="494"/>
    </location>
</feature>
<dbReference type="InterPro" id="IPR051218">
    <property type="entry name" value="Sec_MonoDiacylglyc_Lipase"/>
</dbReference>
<feature type="transmembrane region" description="Helical" evidence="2">
    <location>
        <begin position="165"/>
        <end position="188"/>
    </location>
</feature>
<dbReference type="VEuPathDB" id="AmoebaDB:KM1_308840"/>
<dbReference type="InterPro" id="IPR002921">
    <property type="entry name" value="Fungal_lipase-type"/>
</dbReference>
<feature type="region of interest" description="Disordered" evidence="1">
    <location>
        <begin position="1"/>
        <end position="85"/>
    </location>
</feature>
<organism evidence="4 5">
    <name type="scientific">Entamoeba histolytica</name>
    <dbReference type="NCBI Taxonomy" id="5759"/>
    <lineage>
        <taxon>Eukaryota</taxon>
        <taxon>Amoebozoa</taxon>
        <taxon>Evosea</taxon>
        <taxon>Archamoebae</taxon>
        <taxon>Mastigamoebida</taxon>
        <taxon>Entamoebidae</taxon>
        <taxon>Entamoeba</taxon>
    </lineage>
</organism>
<feature type="region of interest" description="Disordered" evidence="1">
    <location>
        <begin position="434"/>
        <end position="456"/>
    </location>
</feature>
<proteinExistence type="predicted"/>
<feature type="transmembrane region" description="Helical" evidence="2">
    <location>
        <begin position="236"/>
        <end position="255"/>
    </location>
</feature>
<accession>A0A5K1U0B8</accession>
<feature type="transmembrane region" description="Helical" evidence="2">
    <location>
        <begin position="267"/>
        <end position="290"/>
    </location>
</feature>
<feature type="compositionally biased region" description="Basic and acidic residues" evidence="1">
    <location>
        <begin position="444"/>
        <end position="456"/>
    </location>
</feature>